<dbReference type="AlphaFoldDB" id="A0A650GC81"/>
<proteinExistence type="predicted"/>
<name>A0A650GC81_RAPSA</name>
<dbReference type="EMBL" id="MN056359">
    <property type="protein sequence ID" value="QGW48581.1"/>
    <property type="molecule type" value="Genomic_DNA"/>
</dbReference>
<sequence>MPPSTHKLPFSSVSQYWRPTYYISTGGLSSLCLRTFLSIEGFNPAAGSPTATLLRLHPSRRSHRDMLVHIMSGIYLMVTQTP</sequence>
<organism evidence="1">
    <name type="scientific">Raphanus sativus</name>
    <name type="common">Radish</name>
    <name type="synonym">Raphanus raphanistrum var. sativus</name>
    <dbReference type="NCBI Taxonomy" id="3726"/>
    <lineage>
        <taxon>Eukaryota</taxon>
        <taxon>Viridiplantae</taxon>
        <taxon>Streptophyta</taxon>
        <taxon>Embryophyta</taxon>
        <taxon>Tracheophyta</taxon>
        <taxon>Spermatophyta</taxon>
        <taxon>Magnoliopsida</taxon>
        <taxon>eudicotyledons</taxon>
        <taxon>Gunneridae</taxon>
        <taxon>Pentapetalae</taxon>
        <taxon>rosids</taxon>
        <taxon>malvids</taxon>
        <taxon>Brassicales</taxon>
        <taxon>Brassicaceae</taxon>
        <taxon>Brassiceae</taxon>
        <taxon>Raphanus</taxon>
    </lineage>
</organism>
<keyword evidence="1" id="KW-0496">Mitochondrion</keyword>
<accession>A0A650GC81</accession>
<evidence type="ECO:0000313" key="1">
    <source>
        <dbReference type="EMBL" id="QGW48581.1"/>
    </source>
</evidence>
<reference evidence="1" key="1">
    <citation type="submission" date="2019-06" db="EMBL/GenBank/DDBJ databases">
        <title>Complete mitochondrial genome sequencing of NWB CMS and Normal type.</title>
        <authorList>
            <person name="Zhang L."/>
            <person name="Wang Q."/>
            <person name="Wang Y."/>
        </authorList>
    </citation>
    <scope>NUCLEOTIDE SEQUENCE</scope>
    <source>
        <strain evidence="1">YB-B</strain>
    </source>
</reference>
<geneLocation type="mitochondrion" evidence="1"/>
<gene>
    <name evidence="1" type="primary">orf82c</name>
</gene>
<protein>
    <submittedName>
        <fullName evidence="1">Uncharacterized protein</fullName>
    </submittedName>
</protein>